<keyword evidence="1" id="KW-0548">Nucleotidyltransferase</keyword>
<dbReference type="RefSeq" id="WP_390199247.1">
    <property type="nucleotide sequence ID" value="NZ_JBHSDV010000003.1"/>
</dbReference>
<dbReference type="GO" id="GO:0016779">
    <property type="term" value="F:nucleotidyltransferase activity"/>
    <property type="evidence" value="ECO:0007669"/>
    <property type="project" value="UniProtKB-KW"/>
</dbReference>
<comment type="caution">
    <text evidence="1">The sequence shown here is derived from an EMBL/GenBank/DDBJ whole genome shotgun (WGS) entry which is preliminary data.</text>
</comment>
<dbReference type="EMBL" id="JBHSDV010000003">
    <property type="protein sequence ID" value="MFC4388310.1"/>
    <property type="molecule type" value="Genomic_DNA"/>
</dbReference>
<dbReference type="PANTHER" id="PTHR42866:SF1">
    <property type="entry name" value="SPORE COAT POLYSACCHARIDE BIOSYNTHESIS PROTEIN SPSF"/>
    <property type="match status" value="1"/>
</dbReference>
<dbReference type="CDD" id="cd02518">
    <property type="entry name" value="GT2_SpsF"/>
    <property type="match status" value="1"/>
</dbReference>
<dbReference type="SUPFAM" id="SSF53448">
    <property type="entry name" value="Nucleotide-diphospho-sugar transferases"/>
    <property type="match status" value="1"/>
</dbReference>
<sequence length="240" mass="27950">MNVIAIIQARMGSNRLPGKVLRKVLGRELLSYQVERIRRCNQLHQVVIATTTKAIDHPIVEYCVNNQILYYRGDEEDVLSRYYEAAVKYQADVIVRVTGDCPLLDPEIIDHMIAMYEKNPNHYVSNVIHRTFPRGFDIEIIPFQLLKEINEQATSAYDREHVTTFLRNQSTTFPTIDVTNERDLSNYRLTVDTFEDFKLIQKIIEELYPNNPSFSLKDVVELLASQPKLLQLNAHIEQKR</sequence>
<reference evidence="2" key="1">
    <citation type="journal article" date="2019" name="Int. J. Syst. Evol. Microbiol.">
        <title>The Global Catalogue of Microorganisms (GCM) 10K type strain sequencing project: providing services to taxonomists for standard genome sequencing and annotation.</title>
        <authorList>
            <consortium name="The Broad Institute Genomics Platform"/>
            <consortium name="The Broad Institute Genome Sequencing Center for Infectious Disease"/>
            <person name="Wu L."/>
            <person name="Ma J."/>
        </authorList>
    </citation>
    <scope>NUCLEOTIDE SEQUENCE [LARGE SCALE GENOMIC DNA]</scope>
    <source>
        <strain evidence="2">KACC 14058</strain>
    </source>
</reference>
<proteinExistence type="predicted"/>
<protein>
    <submittedName>
        <fullName evidence="1">Cytidylyltransferase domain-containing protein</fullName>
    </submittedName>
</protein>
<evidence type="ECO:0000313" key="1">
    <source>
        <dbReference type="EMBL" id="MFC4388310.1"/>
    </source>
</evidence>
<keyword evidence="2" id="KW-1185">Reference proteome</keyword>
<keyword evidence="1" id="KW-0808">Transferase</keyword>
<evidence type="ECO:0000313" key="2">
    <source>
        <dbReference type="Proteomes" id="UP001595880"/>
    </source>
</evidence>
<dbReference type="InterPro" id="IPR029044">
    <property type="entry name" value="Nucleotide-diphossugar_trans"/>
</dbReference>
<name>A0ABV8VXI2_9BACI</name>
<dbReference type="Pfam" id="PF02348">
    <property type="entry name" value="CTP_transf_3"/>
    <property type="match status" value="1"/>
</dbReference>
<dbReference type="PANTHER" id="PTHR42866">
    <property type="entry name" value="3-DEOXY-MANNO-OCTULOSONATE CYTIDYLYLTRANSFERASE"/>
    <property type="match status" value="1"/>
</dbReference>
<dbReference type="Gene3D" id="3.90.550.10">
    <property type="entry name" value="Spore Coat Polysaccharide Biosynthesis Protein SpsA, Chain A"/>
    <property type="match status" value="1"/>
</dbReference>
<organism evidence="1 2">
    <name type="scientific">Gracilibacillus marinus</name>
    <dbReference type="NCBI Taxonomy" id="630535"/>
    <lineage>
        <taxon>Bacteria</taxon>
        <taxon>Bacillati</taxon>
        <taxon>Bacillota</taxon>
        <taxon>Bacilli</taxon>
        <taxon>Bacillales</taxon>
        <taxon>Bacillaceae</taxon>
        <taxon>Gracilibacillus</taxon>
    </lineage>
</organism>
<dbReference type="Proteomes" id="UP001595880">
    <property type="component" value="Unassembled WGS sequence"/>
</dbReference>
<dbReference type="InterPro" id="IPR003329">
    <property type="entry name" value="Cytidylyl_trans"/>
</dbReference>
<accession>A0ABV8VXI2</accession>
<gene>
    <name evidence="1" type="ORF">ACFOZ1_10905</name>
</gene>